<evidence type="ECO:0000313" key="3">
    <source>
        <dbReference type="Proteomes" id="UP000552615"/>
    </source>
</evidence>
<dbReference type="Gene3D" id="3.40.50.300">
    <property type="entry name" value="P-loop containing nucleotide triphosphate hydrolases"/>
    <property type="match status" value="1"/>
</dbReference>
<organism evidence="2 3">
    <name type="scientific">Chryseobacterium cheonjiense</name>
    <dbReference type="NCBI Taxonomy" id="2728845"/>
    <lineage>
        <taxon>Bacteria</taxon>
        <taxon>Pseudomonadati</taxon>
        <taxon>Bacteroidota</taxon>
        <taxon>Flavobacteriia</taxon>
        <taxon>Flavobacteriales</taxon>
        <taxon>Weeksellaceae</taxon>
        <taxon>Chryseobacterium group</taxon>
        <taxon>Chryseobacterium</taxon>
    </lineage>
</organism>
<reference evidence="2 3" key="1">
    <citation type="submission" date="2020-04" db="EMBL/GenBank/DDBJ databases">
        <title>Chryseobacterium sp. RJ-7-14 sp. nov., isolated from Jeju soil.</title>
        <authorList>
            <person name="Dahal R.H."/>
            <person name="Chaudhary D.K."/>
        </authorList>
    </citation>
    <scope>NUCLEOTIDE SEQUENCE [LARGE SCALE GENOMIC DNA]</scope>
    <source>
        <strain evidence="2 3">RJ-7-14</strain>
    </source>
</reference>
<proteinExistence type="predicted"/>
<dbReference type="InterPro" id="IPR034139">
    <property type="entry name" value="TOPRIM_OLD"/>
</dbReference>
<dbReference type="PANTHER" id="PTHR43581">
    <property type="entry name" value="ATP/GTP PHOSPHATASE"/>
    <property type="match status" value="1"/>
</dbReference>
<comment type="caution">
    <text evidence="2">The sequence shown here is derived from an EMBL/GenBank/DDBJ whole genome shotgun (WGS) entry which is preliminary data.</text>
</comment>
<dbReference type="PANTHER" id="PTHR43581:SF4">
    <property type="entry name" value="ATP_GTP PHOSPHATASE"/>
    <property type="match status" value="1"/>
</dbReference>
<accession>A0A7Y0A5R0</accession>
<dbReference type="GO" id="GO:0016887">
    <property type="term" value="F:ATP hydrolysis activity"/>
    <property type="evidence" value="ECO:0007669"/>
    <property type="project" value="InterPro"/>
</dbReference>
<dbReference type="EMBL" id="JABBGF010000001">
    <property type="protein sequence ID" value="NML57046.1"/>
    <property type="molecule type" value="Genomic_DNA"/>
</dbReference>
<dbReference type="InterPro" id="IPR027417">
    <property type="entry name" value="P-loop_NTPase"/>
</dbReference>
<keyword evidence="2" id="KW-0067">ATP-binding</keyword>
<sequence>MQNPFYIEGIKFNDKTEVDLNYNDIVIFVGANNSGKSVSLKEIFNMLMYNTQPLKIINNISIFKNESNGNIIDQIKNISILENNTYIGYNFNVYEYDTNQRLDNFNYGLQDFATVYATFIDTESRLTLSNPAKSINFNKEPYSHPIHFLYRDDELEKEFSTYFNKAFNTDLLVNRFAGSVISLHIGNTPVLKDGEDRISKSYVDQISELDLLNEQGDGMRSFVGVLLNSFVSSKNMIFVDEPEAFLHPPQARLLGKMLSYNLPSYKQLFITTHSEDFLQGLLESNTNRIKIIRIDRIDNSNRISLLKNDDVQEIWRDPLLRHSNILSGLFHKKVVICESDSDCRFYSAILTSITDNEKIPSPDILFIHCGGKQRIPVVVKALKKLNVPTRVIADFDVLNNISPLKEVFENLGGIWNDVESKWSIVKQKIEEKRPELLTIDVKNEIDKILDATDERIFPKSQSLKIQNILKKASPWSEAKNNGVSYIPNGDATRFYKEINDKFEEKGLYIVEVGELENFDKSTGNHGPKWVNEVLQKDLYNDLSLEPARLFVKKIIQ</sequence>
<dbReference type="SUPFAM" id="SSF52540">
    <property type="entry name" value="P-loop containing nucleoside triphosphate hydrolases"/>
    <property type="match status" value="1"/>
</dbReference>
<dbReference type="RefSeq" id="WP_169230404.1">
    <property type="nucleotide sequence ID" value="NZ_JABBGF010000001.1"/>
</dbReference>
<keyword evidence="2" id="KW-0547">Nucleotide-binding</keyword>
<feature type="domain" description="AAA+ ATPase" evidence="1">
    <location>
        <begin position="22"/>
        <end position="298"/>
    </location>
</feature>
<dbReference type="InterPro" id="IPR003593">
    <property type="entry name" value="AAA+_ATPase"/>
</dbReference>
<gene>
    <name evidence="2" type="ORF">HHL20_06790</name>
</gene>
<dbReference type="Pfam" id="PF20469">
    <property type="entry name" value="OLD-like_TOPRIM"/>
    <property type="match status" value="1"/>
</dbReference>
<evidence type="ECO:0000313" key="2">
    <source>
        <dbReference type="EMBL" id="NML57046.1"/>
    </source>
</evidence>
<protein>
    <submittedName>
        <fullName evidence="2">ATP-binding protein</fullName>
    </submittedName>
</protein>
<dbReference type="SMART" id="SM00382">
    <property type="entry name" value="AAA"/>
    <property type="match status" value="1"/>
</dbReference>
<keyword evidence="3" id="KW-1185">Reference proteome</keyword>
<dbReference type="Proteomes" id="UP000552615">
    <property type="component" value="Unassembled WGS sequence"/>
</dbReference>
<dbReference type="Pfam" id="PF13304">
    <property type="entry name" value="AAA_21"/>
    <property type="match status" value="1"/>
</dbReference>
<dbReference type="InterPro" id="IPR051396">
    <property type="entry name" value="Bact_Antivir_Def_Nuclease"/>
</dbReference>
<name>A0A7Y0A5R0_9FLAO</name>
<dbReference type="InterPro" id="IPR003959">
    <property type="entry name" value="ATPase_AAA_core"/>
</dbReference>
<dbReference type="AlphaFoldDB" id="A0A7Y0A5R0"/>
<dbReference type="GO" id="GO:0005524">
    <property type="term" value="F:ATP binding"/>
    <property type="evidence" value="ECO:0007669"/>
    <property type="project" value="UniProtKB-KW"/>
</dbReference>
<evidence type="ECO:0000259" key="1">
    <source>
        <dbReference type="SMART" id="SM00382"/>
    </source>
</evidence>